<protein>
    <recommendedName>
        <fullName evidence="3">Serine/threonine-protein kinase RsbW</fullName>
    </recommendedName>
</protein>
<dbReference type="AlphaFoldDB" id="A0AAV5B4L5"/>
<keyword evidence="2" id="KW-1185">Reference proteome</keyword>
<evidence type="ECO:0008006" key="3">
    <source>
        <dbReference type="Google" id="ProtNLM"/>
    </source>
</evidence>
<name>A0AAV5B4L5_9ACTN</name>
<dbReference type="RefSeq" id="WP_135977194.1">
    <property type="nucleotide sequence ID" value="NZ_BQKC01000001.1"/>
</dbReference>
<evidence type="ECO:0000313" key="2">
    <source>
        <dbReference type="Proteomes" id="UP001055025"/>
    </source>
</evidence>
<sequence>MDSKIVELKTPASAEFARSVRMLAANLAVVCGLSIDDVEDVRMAAEEGFVYACATEQDFCDILFAIDEAQIRMSFSLGPCRDVEDAYEEGSFDYAQLILGSVTDEYSIDDGHTRLTVLKKMGGAE</sequence>
<reference evidence="1" key="1">
    <citation type="journal article" date="2022" name="Int. J. Syst. Evol. Microbiol.">
        <title>Granulimonas faecalis gen. nov., sp. nov., and Leptogranulimonas caecicola gen. nov., sp. nov., novel lactate-producing Atopobiaceae bacteria isolated from mouse intestines, and an emended description of the family Atopobiaceae.</title>
        <authorList>
            <person name="Morinaga K."/>
            <person name="Kusada H."/>
            <person name="Sakamoto S."/>
            <person name="Murakami T."/>
            <person name="Toyoda A."/>
            <person name="Mori H."/>
            <person name="Meng X.Y."/>
            <person name="Takashino M."/>
            <person name="Murotomi K."/>
            <person name="Tamaki H."/>
        </authorList>
    </citation>
    <scope>NUCLEOTIDE SEQUENCE</scope>
    <source>
        <strain evidence="1">OPF53</strain>
    </source>
</reference>
<accession>A0AAV5B4L5</accession>
<gene>
    <name evidence="1" type="ORF">ATOP_11880</name>
</gene>
<dbReference type="Proteomes" id="UP001055025">
    <property type="component" value="Unassembled WGS sequence"/>
</dbReference>
<organism evidence="1 2">
    <name type="scientific">Granulimonas faecalis</name>
    <dbReference type="NCBI Taxonomy" id="2894155"/>
    <lineage>
        <taxon>Bacteria</taxon>
        <taxon>Bacillati</taxon>
        <taxon>Actinomycetota</taxon>
        <taxon>Coriobacteriia</taxon>
        <taxon>Coriobacteriales</taxon>
        <taxon>Kribbibacteriaceae</taxon>
        <taxon>Granulimonas</taxon>
    </lineage>
</organism>
<comment type="caution">
    <text evidence="1">The sequence shown here is derived from an EMBL/GenBank/DDBJ whole genome shotgun (WGS) entry which is preliminary data.</text>
</comment>
<proteinExistence type="predicted"/>
<evidence type="ECO:0000313" key="1">
    <source>
        <dbReference type="EMBL" id="GJM55533.1"/>
    </source>
</evidence>
<dbReference type="EMBL" id="BQKC01000001">
    <property type="protein sequence ID" value="GJM55533.1"/>
    <property type="molecule type" value="Genomic_DNA"/>
</dbReference>